<dbReference type="RefSeq" id="XP_060304212.1">
    <property type="nucleotide sequence ID" value="XM_060465233.1"/>
</dbReference>
<gene>
    <name evidence="2" type="ORF">CCOS01_17099</name>
</gene>
<dbReference type="EMBL" id="MOOE01000044">
    <property type="protein sequence ID" value="KAK1503116.1"/>
    <property type="molecule type" value="Genomic_DNA"/>
</dbReference>
<sequence length="86" mass="9589">EASLGWLTASQIWLPANDLNTVCCLWYQPVSTLHRHSKFIAIWAQSCEVVQTVQCRQQVHLCTASPPRRQALPTTRPSVTSGEGID</sequence>
<dbReference type="Proteomes" id="UP001240678">
    <property type="component" value="Unassembled WGS sequence"/>
</dbReference>
<evidence type="ECO:0000256" key="1">
    <source>
        <dbReference type="SAM" id="MobiDB-lite"/>
    </source>
</evidence>
<comment type="caution">
    <text evidence="2">The sequence shown here is derived from an EMBL/GenBank/DDBJ whole genome shotgun (WGS) entry which is preliminary data.</text>
</comment>
<proteinExistence type="predicted"/>
<feature type="compositionally biased region" description="Polar residues" evidence="1">
    <location>
        <begin position="72"/>
        <end position="86"/>
    </location>
</feature>
<protein>
    <submittedName>
        <fullName evidence="2">Uncharacterized protein</fullName>
    </submittedName>
</protein>
<evidence type="ECO:0000313" key="2">
    <source>
        <dbReference type="EMBL" id="KAK1503116.1"/>
    </source>
</evidence>
<feature type="region of interest" description="Disordered" evidence="1">
    <location>
        <begin position="67"/>
        <end position="86"/>
    </location>
</feature>
<dbReference type="AlphaFoldDB" id="A0AAI9YE83"/>
<feature type="non-terminal residue" evidence="2">
    <location>
        <position position="1"/>
    </location>
</feature>
<reference evidence="2 3" key="1">
    <citation type="submission" date="2016-10" db="EMBL/GenBank/DDBJ databases">
        <title>The genome sequence of Colletotrichum fioriniae PJ7.</title>
        <authorList>
            <person name="Baroncelli R."/>
        </authorList>
    </citation>
    <scope>NUCLEOTIDE SEQUENCE [LARGE SCALE GENOMIC DNA]</scope>
    <source>
        <strain evidence="2 3">IMI 309622</strain>
    </source>
</reference>
<keyword evidence="3" id="KW-1185">Reference proteome</keyword>
<evidence type="ECO:0000313" key="3">
    <source>
        <dbReference type="Proteomes" id="UP001240678"/>
    </source>
</evidence>
<dbReference type="GeneID" id="85348780"/>
<organism evidence="2 3">
    <name type="scientific">Colletotrichum costaricense</name>
    <dbReference type="NCBI Taxonomy" id="1209916"/>
    <lineage>
        <taxon>Eukaryota</taxon>
        <taxon>Fungi</taxon>
        <taxon>Dikarya</taxon>
        <taxon>Ascomycota</taxon>
        <taxon>Pezizomycotina</taxon>
        <taxon>Sordariomycetes</taxon>
        <taxon>Hypocreomycetidae</taxon>
        <taxon>Glomerellales</taxon>
        <taxon>Glomerellaceae</taxon>
        <taxon>Colletotrichum</taxon>
        <taxon>Colletotrichum acutatum species complex</taxon>
    </lineage>
</organism>
<name>A0AAI9YE83_9PEZI</name>
<accession>A0AAI9YE83</accession>